<gene>
    <name evidence="1" type="ORF">PCON_06353</name>
</gene>
<evidence type="ECO:0000313" key="1">
    <source>
        <dbReference type="EMBL" id="CCX06766.1"/>
    </source>
</evidence>
<proteinExistence type="predicted"/>
<protein>
    <submittedName>
        <fullName evidence="1">Uncharacterized protein</fullName>
    </submittedName>
</protein>
<name>U4KXW5_PYROM</name>
<dbReference type="Proteomes" id="UP000018144">
    <property type="component" value="Unassembled WGS sequence"/>
</dbReference>
<keyword evidence="2" id="KW-1185">Reference proteome</keyword>
<organism evidence="1 2">
    <name type="scientific">Pyronema omphalodes (strain CBS 100304)</name>
    <name type="common">Pyronema confluens</name>
    <dbReference type="NCBI Taxonomy" id="1076935"/>
    <lineage>
        <taxon>Eukaryota</taxon>
        <taxon>Fungi</taxon>
        <taxon>Dikarya</taxon>
        <taxon>Ascomycota</taxon>
        <taxon>Pezizomycotina</taxon>
        <taxon>Pezizomycetes</taxon>
        <taxon>Pezizales</taxon>
        <taxon>Pyronemataceae</taxon>
        <taxon>Pyronema</taxon>
    </lineage>
</organism>
<accession>U4KXW5</accession>
<dbReference type="AlphaFoldDB" id="U4KXW5"/>
<evidence type="ECO:0000313" key="2">
    <source>
        <dbReference type="Proteomes" id="UP000018144"/>
    </source>
</evidence>
<reference evidence="1 2" key="1">
    <citation type="journal article" date="2013" name="PLoS Genet.">
        <title>The genome and development-dependent transcriptomes of Pyronema confluens: a window into fungal evolution.</title>
        <authorList>
            <person name="Traeger S."/>
            <person name="Altegoer F."/>
            <person name="Freitag M."/>
            <person name="Gabaldon T."/>
            <person name="Kempken F."/>
            <person name="Kumar A."/>
            <person name="Marcet-Houben M."/>
            <person name="Poggeler S."/>
            <person name="Stajich J.E."/>
            <person name="Nowrousian M."/>
        </authorList>
    </citation>
    <scope>NUCLEOTIDE SEQUENCE [LARGE SCALE GENOMIC DNA]</scope>
    <source>
        <strain evidence="2">CBS 100304</strain>
        <tissue evidence="1">Vegetative mycelium</tissue>
    </source>
</reference>
<sequence length="49" mass="5567">MRKLSNGIKSTGDVSFPAEFFGPFGALEDKRFYALLGPHFSRYRASIRQ</sequence>
<dbReference type="EMBL" id="HF935310">
    <property type="protein sequence ID" value="CCX06766.1"/>
    <property type="molecule type" value="Genomic_DNA"/>
</dbReference>